<evidence type="ECO:0008006" key="3">
    <source>
        <dbReference type="Google" id="ProtNLM"/>
    </source>
</evidence>
<keyword evidence="2" id="KW-1185">Reference proteome</keyword>
<gene>
    <name evidence="1" type="ORF">RWE15_07335</name>
</gene>
<organism evidence="1 2">
    <name type="scientific">Tigheibacillus halophilus</name>
    <dbReference type="NCBI Taxonomy" id="361280"/>
    <lineage>
        <taxon>Bacteria</taxon>
        <taxon>Bacillati</taxon>
        <taxon>Bacillota</taxon>
        <taxon>Bacilli</taxon>
        <taxon>Bacillales</taxon>
        <taxon>Bacillaceae</taxon>
        <taxon>Tigheibacillus</taxon>
    </lineage>
</organism>
<proteinExistence type="predicted"/>
<evidence type="ECO:0000313" key="2">
    <source>
        <dbReference type="Proteomes" id="UP001281447"/>
    </source>
</evidence>
<dbReference type="Gene3D" id="3.90.1720.10">
    <property type="entry name" value="endopeptidase domain like (from Nostoc punctiforme)"/>
    <property type="match status" value="1"/>
</dbReference>
<name>A0ABU5C4R4_9BACI</name>
<sequence>MGERMIYFIFTDTGTCLSKVINLFTRCSLNHVSIGFDDALTKVYSFGRKKPKNPFSGGFVRENIRGDFLKKADCAIYSFCIEEAEYEKLLHNISAMEAEQGSYRYNFLGLIGVLLQIEIKRENAFFCSQFVAMMLKDSLSFQLAKPCCFITPADIRGIEGLCLQYEGRLGDYATKMIQDAETSSAFAVNERKSRFVLLSQKIKRLVLR</sequence>
<dbReference type="Proteomes" id="UP001281447">
    <property type="component" value="Unassembled WGS sequence"/>
</dbReference>
<evidence type="ECO:0000313" key="1">
    <source>
        <dbReference type="EMBL" id="MDY0394319.1"/>
    </source>
</evidence>
<dbReference type="RefSeq" id="WP_390354948.1">
    <property type="nucleotide sequence ID" value="NZ_JBHUIZ010000006.1"/>
</dbReference>
<dbReference type="EMBL" id="JAWDIP010000003">
    <property type="protein sequence ID" value="MDY0394319.1"/>
    <property type="molecule type" value="Genomic_DNA"/>
</dbReference>
<reference evidence="1 2" key="1">
    <citation type="submission" date="2023-10" db="EMBL/GenBank/DDBJ databases">
        <title>Virgibacillus halophilus 5B73C genome.</title>
        <authorList>
            <person name="Miliotis G."/>
            <person name="Sengupta P."/>
            <person name="Hameed A."/>
            <person name="Chuvochina M."/>
            <person name="Mcdonagh F."/>
            <person name="Simpson A.C."/>
            <person name="Singh N.K."/>
            <person name="Rekha P.D."/>
            <person name="Raman K."/>
            <person name="Hugenholtz P."/>
            <person name="Venkateswaran K."/>
        </authorList>
    </citation>
    <scope>NUCLEOTIDE SEQUENCE [LARGE SCALE GENOMIC DNA]</scope>
    <source>
        <strain evidence="1 2">5B73C</strain>
    </source>
</reference>
<protein>
    <recommendedName>
        <fullName evidence="3">Permuted papain-like amidase enzyme, YaeF/YiiX, C92 family</fullName>
    </recommendedName>
</protein>
<dbReference type="InterPro" id="IPR038765">
    <property type="entry name" value="Papain-like_cys_pep_sf"/>
</dbReference>
<comment type="caution">
    <text evidence="1">The sequence shown here is derived from an EMBL/GenBank/DDBJ whole genome shotgun (WGS) entry which is preliminary data.</text>
</comment>
<accession>A0ABU5C4R4</accession>
<dbReference type="SUPFAM" id="SSF54001">
    <property type="entry name" value="Cysteine proteinases"/>
    <property type="match status" value="1"/>
</dbReference>